<gene>
    <name evidence="2" type="ORF">AB406_0329</name>
</gene>
<feature type="region of interest" description="Disordered" evidence="1">
    <location>
        <begin position="1"/>
        <end position="27"/>
    </location>
</feature>
<protein>
    <submittedName>
        <fullName evidence="2">Uncharacterized protein</fullName>
    </submittedName>
</protein>
<name>A0A1S7DQ96_RIEAN</name>
<accession>A0A1S7DQ96</accession>
<sequence length="48" mass="5361">MARGEGFGKKERLPEDRPSSLGNSGGLGHALINKYALKRNKKKEFLNF</sequence>
<organism evidence="2 3">
    <name type="scientific">Riemerella anatipestifer</name>
    <name type="common">Moraxella anatipestifer</name>
    <dbReference type="NCBI Taxonomy" id="34085"/>
    <lineage>
        <taxon>Bacteria</taxon>
        <taxon>Pseudomonadati</taxon>
        <taxon>Bacteroidota</taxon>
        <taxon>Flavobacteriia</taxon>
        <taxon>Flavobacteriales</taxon>
        <taxon>Weeksellaceae</taxon>
        <taxon>Riemerella</taxon>
    </lineage>
</organism>
<evidence type="ECO:0000313" key="2">
    <source>
        <dbReference type="EMBL" id="AQY21289.1"/>
    </source>
</evidence>
<dbReference type="Proteomes" id="UP000189883">
    <property type="component" value="Chromosome"/>
</dbReference>
<dbReference type="AlphaFoldDB" id="A0A1S7DQ96"/>
<reference evidence="2 3" key="1">
    <citation type="submission" date="2015-06" db="EMBL/GenBank/DDBJ databases">
        <title>R. anatipestifer strain HXb2 is the most virulent strain so far, and the genome sequence would help us uncover the pathogenesis.</title>
        <authorList>
            <person name="Hu Q."/>
            <person name="Qi J."/>
            <person name="Bo H."/>
            <person name="Liu G."/>
            <person name="Tao M."/>
            <person name="Ding Y."/>
            <person name="Xue Y."/>
        </authorList>
    </citation>
    <scope>NUCLEOTIDE SEQUENCE [LARGE SCALE GENOMIC DNA]</scope>
    <source>
        <strain evidence="2 3">HXb2</strain>
    </source>
</reference>
<dbReference type="EMBL" id="CP011859">
    <property type="protein sequence ID" value="AQY21289.1"/>
    <property type="molecule type" value="Genomic_DNA"/>
</dbReference>
<proteinExistence type="predicted"/>
<evidence type="ECO:0000256" key="1">
    <source>
        <dbReference type="SAM" id="MobiDB-lite"/>
    </source>
</evidence>
<feature type="compositionally biased region" description="Basic and acidic residues" evidence="1">
    <location>
        <begin position="1"/>
        <end position="18"/>
    </location>
</feature>
<evidence type="ECO:0000313" key="3">
    <source>
        <dbReference type="Proteomes" id="UP000189883"/>
    </source>
</evidence>